<dbReference type="RefSeq" id="WP_163739700.1">
    <property type="nucleotide sequence ID" value="NZ_AP022610.1"/>
</dbReference>
<gene>
    <name evidence="2" type="ORF">MMAD_35750</name>
</gene>
<feature type="signal peptide" evidence="1">
    <location>
        <begin position="1"/>
        <end position="23"/>
    </location>
</feature>
<evidence type="ECO:0000313" key="3">
    <source>
        <dbReference type="Proteomes" id="UP000466517"/>
    </source>
</evidence>
<feature type="chain" id="PRO_5039058552" evidence="1">
    <location>
        <begin position="24"/>
        <end position="71"/>
    </location>
</feature>
<dbReference type="KEGG" id="mmag:MMAD_35750"/>
<proteinExistence type="predicted"/>
<name>A0A7I7XJB3_9MYCO</name>
<evidence type="ECO:0000313" key="2">
    <source>
        <dbReference type="EMBL" id="BBZ29280.1"/>
    </source>
</evidence>
<keyword evidence="1" id="KW-0732">Signal</keyword>
<dbReference type="AlphaFoldDB" id="A0A7I7XJB3"/>
<protein>
    <submittedName>
        <fullName evidence="2">Uncharacterized protein</fullName>
    </submittedName>
</protein>
<accession>A0A7I7XJB3</accession>
<keyword evidence="3" id="KW-1185">Reference proteome</keyword>
<reference evidence="2 3" key="1">
    <citation type="journal article" date="2019" name="Emerg. Microbes Infect.">
        <title>Comprehensive subspecies identification of 175 nontuberculous mycobacteria species based on 7547 genomic profiles.</title>
        <authorList>
            <person name="Matsumoto Y."/>
            <person name="Kinjo T."/>
            <person name="Motooka D."/>
            <person name="Nabeya D."/>
            <person name="Jung N."/>
            <person name="Uechi K."/>
            <person name="Horii T."/>
            <person name="Iida T."/>
            <person name="Fujita J."/>
            <person name="Nakamura S."/>
        </authorList>
    </citation>
    <scope>NUCLEOTIDE SEQUENCE [LARGE SCALE GENOMIC DNA]</scope>
    <source>
        <strain evidence="2 3">JCM 13574</strain>
    </source>
</reference>
<organism evidence="2 3">
    <name type="scientific">Mycolicibacterium madagascariense</name>
    <dbReference type="NCBI Taxonomy" id="212765"/>
    <lineage>
        <taxon>Bacteria</taxon>
        <taxon>Bacillati</taxon>
        <taxon>Actinomycetota</taxon>
        <taxon>Actinomycetes</taxon>
        <taxon>Mycobacteriales</taxon>
        <taxon>Mycobacteriaceae</taxon>
        <taxon>Mycolicibacterium</taxon>
    </lineage>
</organism>
<dbReference type="Proteomes" id="UP000466517">
    <property type="component" value="Chromosome"/>
</dbReference>
<dbReference type="EMBL" id="AP022610">
    <property type="protein sequence ID" value="BBZ29280.1"/>
    <property type="molecule type" value="Genomic_DNA"/>
</dbReference>
<evidence type="ECO:0000256" key="1">
    <source>
        <dbReference type="SAM" id="SignalP"/>
    </source>
</evidence>
<sequence length="71" mass="7122">MLTALRSAIAAVGLCLGSVGAVAAASWIGGLDGPHPTRVPPAPPAGDVYRHGHCLSCPDDGLAPMKPLRNP</sequence>